<reference evidence="7 8" key="1">
    <citation type="journal article" date="2019" name="Nat. Ecol. Evol.">
        <title>Megaphylogeny resolves global patterns of mushroom evolution.</title>
        <authorList>
            <person name="Varga T."/>
            <person name="Krizsan K."/>
            <person name="Foldi C."/>
            <person name="Dima B."/>
            <person name="Sanchez-Garcia M."/>
            <person name="Sanchez-Ramirez S."/>
            <person name="Szollosi G.J."/>
            <person name="Szarkandi J.G."/>
            <person name="Papp V."/>
            <person name="Albert L."/>
            <person name="Andreopoulos W."/>
            <person name="Angelini C."/>
            <person name="Antonin V."/>
            <person name="Barry K.W."/>
            <person name="Bougher N.L."/>
            <person name="Buchanan P."/>
            <person name="Buyck B."/>
            <person name="Bense V."/>
            <person name="Catcheside P."/>
            <person name="Chovatia M."/>
            <person name="Cooper J."/>
            <person name="Damon W."/>
            <person name="Desjardin D."/>
            <person name="Finy P."/>
            <person name="Geml J."/>
            <person name="Haridas S."/>
            <person name="Hughes K."/>
            <person name="Justo A."/>
            <person name="Karasinski D."/>
            <person name="Kautmanova I."/>
            <person name="Kiss B."/>
            <person name="Kocsube S."/>
            <person name="Kotiranta H."/>
            <person name="LaButti K.M."/>
            <person name="Lechner B.E."/>
            <person name="Liimatainen K."/>
            <person name="Lipzen A."/>
            <person name="Lukacs Z."/>
            <person name="Mihaltcheva S."/>
            <person name="Morgado L.N."/>
            <person name="Niskanen T."/>
            <person name="Noordeloos M.E."/>
            <person name="Ohm R.A."/>
            <person name="Ortiz-Santana B."/>
            <person name="Ovrebo C."/>
            <person name="Racz N."/>
            <person name="Riley R."/>
            <person name="Savchenko A."/>
            <person name="Shiryaev A."/>
            <person name="Soop K."/>
            <person name="Spirin V."/>
            <person name="Szebenyi C."/>
            <person name="Tomsovsky M."/>
            <person name="Tulloss R.E."/>
            <person name="Uehling J."/>
            <person name="Grigoriev I.V."/>
            <person name="Vagvolgyi C."/>
            <person name="Papp T."/>
            <person name="Martin F.M."/>
            <person name="Miettinen O."/>
            <person name="Hibbett D.S."/>
            <person name="Nagy L.G."/>
        </authorList>
    </citation>
    <scope>NUCLEOTIDE SEQUENCE [LARGE SCALE GENOMIC DNA]</scope>
    <source>
        <strain evidence="7 8">FP101781</strain>
    </source>
</reference>
<evidence type="ECO:0000259" key="5">
    <source>
        <dbReference type="PROSITE" id="PS50048"/>
    </source>
</evidence>
<feature type="domain" description="4Fe-4S ferredoxin-type" evidence="6">
    <location>
        <begin position="43"/>
        <end position="75"/>
    </location>
</feature>
<dbReference type="AlphaFoldDB" id="A0A4Y7SLV2"/>
<evidence type="ECO:0000259" key="6">
    <source>
        <dbReference type="PROSITE" id="PS51379"/>
    </source>
</evidence>
<protein>
    <recommendedName>
        <fullName evidence="9">Zn(2)-C6 fungal-type domain-containing protein</fullName>
    </recommendedName>
</protein>
<dbReference type="GO" id="GO:0005634">
    <property type="term" value="C:nucleus"/>
    <property type="evidence" value="ECO:0007669"/>
    <property type="project" value="UniProtKB-SubCell"/>
</dbReference>
<keyword evidence="3" id="KW-0175">Coiled coil</keyword>
<feature type="compositionally biased region" description="Acidic residues" evidence="4">
    <location>
        <begin position="624"/>
        <end position="633"/>
    </location>
</feature>
<dbReference type="InterPro" id="IPR050613">
    <property type="entry name" value="Sec_Metabolite_Reg"/>
</dbReference>
<dbReference type="InterPro" id="IPR017896">
    <property type="entry name" value="4Fe4S_Fe-S-bd"/>
</dbReference>
<dbReference type="Proteomes" id="UP000298030">
    <property type="component" value="Unassembled WGS sequence"/>
</dbReference>
<dbReference type="PROSITE" id="PS00463">
    <property type="entry name" value="ZN2_CY6_FUNGAL_1"/>
    <property type="match status" value="1"/>
</dbReference>
<dbReference type="CDD" id="cd12148">
    <property type="entry name" value="fungal_TF_MHR"/>
    <property type="match status" value="1"/>
</dbReference>
<dbReference type="PANTHER" id="PTHR31001">
    <property type="entry name" value="UNCHARACTERIZED TRANSCRIPTIONAL REGULATORY PROTEIN"/>
    <property type="match status" value="1"/>
</dbReference>
<gene>
    <name evidence="7" type="ORF">FA13DRAFT_1819087</name>
</gene>
<comment type="caution">
    <text evidence="7">The sequence shown here is derived from an EMBL/GenBank/DDBJ whole genome shotgun (WGS) entry which is preliminary data.</text>
</comment>
<evidence type="ECO:0000256" key="3">
    <source>
        <dbReference type="SAM" id="Coils"/>
    </source>
</evidence>
<comment type="subcellular location">
    <subcellularLocation>
        <location evidence="1">Nucleus</location>
    </subcellularLocation>
</comment>
<organism evidence="7 8">
    <name type="scientific">Coprinellus micaceus</name>
    <name type="common">Glistening ink-cap mushroom</name>
    <name type="synonym">Coprinus micaceus</name>
    <dbReference type="NCBI Taxonomy" id="71717"/>
    <lineage>
        <taxon>Eukaryota</taxon>
        <taxon>Fungi</taxon>
        <taxon>Dikarya</taxon>
        <taxon>Basidiomycota</taxon>
        <taxon>Agaricomycotina</taxon>
        <taxon>Agaricomycetes</taxon>
        <taxon>Agaricomycetidae</taxon>
        <taxon>Agaricales</taxon>
        <taxon>Agaricineae</taxon>
        <taxon>Psathyrellaceae</taxon>
        <taxon>Coprinellus</taxon>
    </lineage>
</organism>
<accession>A0A4Y7SLV2</accession>
<dbReference type="Pfam" id="PF00172">
    <property type="entry name" value="Zn_clus"/>
    <property type="match status" value="1"/>
</dbReference>
<evidence type="ECO:0008006" key="9">
    <source>
        <dbReference type="Google" id="ProtNLM"/>
    </source>
</evidence>
<dbReference type="STRING" id="71717.A0A4Y7SLV2"/>
<evidence type="ECO:0000313" key="8">
    <source>
        <dbReference type="Proteomes" id="UP000298030"/>
    </source>
</evidence>
<dbReference type="Gene3D" id="4.10.240.10">
    <property type="entry name" value="Zn(2)-C6 fungal-type DNA-binding domain"/>
    <property type="match status" value="1"/>
</dbReference>
<dbReference type="InterPro" id="IPR036864">
    <property type="entry name" value="Zn2-C6_fun-type_DNA-bd_sf"/>
</dbReference>
<dbReference type="PROSITE" id="PS50048">
    <property type="entry name" value="ZN2_CY6_FUNGAL_2"/>
    <property type="match status" value="1"/>
</dbReference>
<dbReference type="GO" id="GO:0000981">
    <property type="term" value="F:DNA-binding transcription factor activity, RNA polymerase II-specific"/>
    <property type="evidence" value="ECO:0007669"/>
    <property type="project" value="InterPro"/>
</dbReference>
<dbReference type="OrthoDB" id="424974at2759"/>
<evidence type="ECO:0000256" key="1">
    <source>
        <dbReference type="ARBA" id="ARBA00004123"/>
    </source>
</evidence>
<feature type="compositionally biased region" description="Low complexity" evidence="4">
    <location>
        <begin position="656"/>
        <end position="669"/>
    </location>
</feature>
<name>A0A4Y7SLV2_COPMI</name>
<dbReference type="InterPro" id="IPR001138">
    <property type="entry name" value="Zn2Cys6_DnaBD"/>
</dbReference>
<feature type="compositionally biased region" description="Low complexity" evidence="4">
    <location>
        <begin position="696"/>
        <end position="710"/>
    </location>
</feature>
<evidence type="ECO:0000313" key="7">
    <source>
        <dbReference type="EMBL" id="TEB22239.1"/>
    </source>
</evidence>
<evidence type="ECO:0000256" key="4">
    <source>
        <dbReference type="SAM" id="MobiDB-lite"/>
    </source>
</evidence>
<keyword evidence="8" id="KW-1185">Reference proteome</keyword>
<dbReference type="GO" id="GO:0008270">
    <property type="term" value="F:zinc ion binding"/>
    <property type="evidence" value="ECO:0007669"/>
    <property type="project" value="InterPro"/>
</dbReference>
<keyword evidence="2" id="KW-0539">Nucleus</keyword>
<dbReference type="EMBL" id="QPFP01000095">
    <property type="protein sequence ID" value="TEB22239.1"/>
    <property type="molecule type" value="Genomic_DNA"/>
</dbReference>
<evidence type="ECO:0000256" key="2">
    <source>
        <dbReference type="ARBA" id="ARBA00023242"/>
    </source>
</evidence>
<dbReference type="CDD" id="cd00067">
    <property type="entry name" value="GAL4"/>
    <property type="match status" value="1"/>
</dbReference>
<dbReference type="SUPFAM" id="SSF57701">
    <property type="entry name" value="Zn2/Cys6 DNA-binding domain"/>
    <property type="match status" value="1"/>
</dbReference>
<dbReference type="PROSITE" id="PS51379">
    <property type="entry name" value="4FE4S_FER_2"/>
    <property type="match status" value="1"/>
</dbReference>
<dbReference type="SMART" id="SM00066">
    <property type="entry name" value="GAL4"/>
    <property type="match status" value="1"/>
</dbReference>
<sequence length="731" mass="81117">MPVDTTRVISTRRTQKQISEEELKDIELKRLRGELSCAECRRLKLKCDKKVPCSSCVRRGCESICPCGILSAGQGTRFILADTDRLHRKISEMSTRIRQLEDALAIMQASVADERHPLLNDDLLKVKFGGEALEHKPPDARRRHLRQRGDRRPGHSGIGGGRERDILWTVCGIRDPYAEEDADEGEHEDDQEIPLPPEIDRLSGELSLLASRRPNASWPSTFGIIASGARKSTHPLPVKREQLLDQLLPNTYDSTHAKAQARANGSPSADPLEVDDSSYAHALASLFFIFSLGALFDITLPPYNAQAEHFYHVGRAALSLRKTCPPTLETVQAVGLMATYHSLAGKKYSRDSAWWIMSMAAKLAQSYGLQLSNGSSSRLHLSYVDCEYPEDKEGTLSDSGEIQSGFWRLKHDYARDIFYCVAEATLRAEAPSYKTILDLDKKVREMSFPTSLKPYLSPTDGEELYYSSSLSIRDFYASQNRTVIMIYLHRSFFAQAMLDHPTNPLQSTFAPSFLTAYRCASIIIKATAHHFDRCEELAKRIWFLLYHTFSAAVIVGTIVTRCPTSSMAANALKDLDIAVLLFQKAAPQSQRARIALAVLKRLHDKATKVFSTRADEATSATEGPADDSEETGDIDLAIFGGQARVLTKKSRRRDSVSISKRASASPSNSSEDHGADTSPPPACVVQPTHELQQETLSSPPSQLPHSQPSSRQAIVLISPLHITSQSTNPYH</sequence>
<feature type="coiled-coil region" evidence="3">
    <location>
        <begin position="83"/>
        <end position="110"/>
    </location>
</feature>
<proteinExistence type="predicted"/>
<feature type="region of interest" description="Disordered" evidence="4">
    <location>
        <begin position="613"/>
        <end position="633"/>
    </location>
</feature>
<feature type="region of interest" description="Disordered" evidence="4">
    <location>
        <begin position="134"/>
        <end position="161"/>
    </location>
</feature>
<feature type="domain" description="Zn(2)-C6 fungal-type" evidence="5">
    <location>
        <begin position="36"/>
        <end position="65"/>
    </location>
</feature>
<feature type="region of interest" description="Disordered" evidence="4">
    <location>
        <begin position="649"/>
        <end position="711"/>
    </location>
</feature>
<dbReference type="PANTHER" id="PTHR31001:SF56">
    <property type="entry name" value="ZN(2)-C6 FUNGAL-TYPE DOMAIN-CONTAINING PROTEIN"/>
    <property type="match status" value="1"/>
</dbReference>